<reference evidence="2 3" key="1">
    <citation type="submission" date="2019-12" db="EMBL/GenBank/DDBJ databases">
        <title>Engineering Photorhabdus to improve their lethality against agricultural pests.</title>
        <authorList>
            <person name="Machado R.A.R."/>
        </authorList>
    </citation>
    <scope>NUCLEOTIDE SEQUENCE [LARGE SCALE GENOMIC DNA]</scope>
    <source>
        <strain evidence="2 3">M-HU2</strain>
    </source>
</reference>
<accession>A0ABX0B259</accession>
<dbReference type="Proteomes" id="UP000470051">
    <property type="component" value="Unassembled WGS sequence"/>
</dbReference>
<sequence>MFGILERNVRMDRYPLTFNEACDFVGVSPPTLRNWIRTGRLVAARKDPSKPQSPYLITRQNCIAALNNPINTIKVSAVDAKEGNKCQYSAETRPGTPTSRSQAARELSNLLAQRTSGKRRNCMTN</sequence>
<organism evidence="2 3">
    <name type="scientific">Photorhabdus kayaii</name>
    <dbReference type="NCBI Taxonomy" id="230088"/>
    <lineage>
        <taxon>Bacteria</taxon>
        <taxon>Pseudomonadati</taxon>
        <taxon>Pseudomonadota</taxon>
        <taxon>Gammaproteobacteria</taxon>
        <taxon>Enterobacterales</taxon>
        <taxon>Morganellaceae</taxon>
        <taxon>Photorhabdus</taxon>
    </lineage>
</organism>
<dbReference type="InterPro" id="IPR009061">
    <property type="entry name" value="DNA-bd_dom_put_sf"/>
</dbReference>
<dbReference type="Pfam" id="PF12728">
    <property type="entry name" value="HTH_17"/>
    <property type="match status" value="1"/>
</dbReference>
<gene>
    <name evidence="2" type="ORF">GPY42_12490</name>
</gene>
<protein>
    <submittedName>
        <fullName evidence="2">Helix-turn-helix domain-containing protein</fullName>
    </submittedName>
</protein>
<evidence type="ECO:0000313" key="3">
    <source>
        <dbReference type="Proteomes" id="UP000470051"/>
    </source>
</evidence>
<comment type="caution">
    <text evidence="2">The sequence shown here is derived from an EMBL/GenBank/DDBJ whole genome shotgun (WGS) entry which is preliminary data.</text>
</comment>
<feature type="domain" description="Helix-turn-helix" evidence="1">
    <location>
        <begin position="16"/>
        <end position="50"/>
    </location>
</feature>
<evidence type="ECO:0000259" key="1">
    <source>
        <dbReference type="Pfam" id="PF12728"/>
    </source>
</evidence>
<evidence type="ECO:0000313" key="2">
    <source>
        <dbReference type="EMBL" id="NDL25960.1"/>
    </source>
</evidence>
<dbReference type="InterPro" id="IPR041657">
    <property type="entry name" value="HTH_17"/>
</dbReference>
<keyword evidence="3" id="KW-1185">Reference proteome</keyword>
<dbReference type="SUPFAM" id="SSF46955">
    <property type="entry name" value="Putative DNA-binding domain"/>
    <property type="match status" value="1"/>
</dbReference>
<name>A0ABX0B259_9GAMM</name>
<dbReference type="EMBL" id="WSFE01000016">
    <property type="protein sequence ID" value="NDL25960.1"/>
    <property type="molecule type" value="Genomic_DNA"/>
</dbReference>
<proteinExistence type="predicted"/>